<protein>
    <recommendedName>
        <fullName evidence="3">Nucleotidyltransferase domain-containing protein</fullName>
    </recommendedName>
</protein>
<dbReference type="Pfam" id="PF10127">
    <property type="entry name" value="RlaP"/>
    <property type="match status" value="1"/>
</dbReference>
<dbReference type="InterPro" id="IPR018775">
    <property type="entry name" value="RlaP"/>
</dbReference>
<organism evidence="1 2">
    <name type="scientific">Flavobacterium suaedae</name>
    <dbReference type="NCBI Taxonomy" id="1767027"/>
    <lineage>
        <taxon>Bacteria</taxon>
        <taxon>Pseudomonadati</taxon>
        <taxon>Bacteroidota</taxon>
        <taxon>Flavobacteriia</taxon>
        <taxon>Flavobacteriales</taxon>
        <taxon>Flavobacteriaceae</taxon>
        <taxon>Flavobacterium</taxon>
    </lineage>
</organism>
<dbReference type="PANTHER" id="PTHR34817">
    <property type="entry name" value="NUCLEOTIDYLTRANSFERASE"/>
    <property type="match status" value="1"/>
</dbReference>
<accession>A0ABQ1JJ66</accession>
<evidence type="ECO:0000313" key="1">
    <source>
        <dbReference type="EMBL" id="GGB69691.1"/>
    </source>
</evidence>
<dbReference type="RefSeq" id="WP_188619874.1">
    <property type="nucleotide sequence ID" value="NZ_BMJE01000002.1"/>
</dbReference>
<dbReference type="Proteomes" id="UP000615760">
    <property type="component" value="Unassembled WGS sequence"/>
</dbReference>
<dbReference type="PANTHER" id="PTHR34817:SF2">
    <property type="entry name" value="NUCLEOTIDYLTRANSFERASE"/>
    <property type="match status" value="1"/>
</dbReference>
<dbReference type="EMBL" id="BMJE01000002">
    <property type="protein sequence ID" value="GGB69691.1"/>
    <property type="molecule type" value="Genomic_DNA"/>
</dbReference>
<sequence>MKDRILNKLKQIEQERNVEILFAVESGSRAWDFASPDSDYDIRFVYKHPKDWYLNLWEQGDTIQFMTEDDLDGSGWDVRKALRLLAKSNASFLGWLFSPVVYIENGTFLKEAKELADNNFNPVAGFYHYHSMNKGFEETLGTNEMTLKSFFYAIRTALCANWIYKNGTVPTVLFKELYPLIDSGYHKVLDDLIALKATQIEKSNEPVDDVLIDLVRTIVAENNKVKNDLVNSKPNLEEFNKLFLKTIS</sequence>
<gene>
    <name evidence="1" type="ORF">GCM10007424_07080</name>
</gene>
<evidence type="ECO:0000313" key="2">
    <source>
        <dbReference type="Proteomes" id="UP000615760"/>
    </source>
</evidence>
<keyword evidence="2" id="KW-1185">Reference proteome</keyword>
<comment type="caution">
    <text evidence="1">The sequence shown here is derived from an EMBL/GenBank/DDBJ whole genome shotgun (WGS) entry which is preliminary data.</text>
</comment>
<evidence type="ECO:0008006" key="3">
    <source>
        <dbReference type="Google" id="ProtNLM"/>
    </source>
</evidence>
<proteinExistence type="predicted"/>
<name>A0ABQ1JJ66_9FLAO</name>
<reference evidence="2" key="1">
    <citation type="journal article" date="2019" name="Int. J. Syst. Evol. Microbiol.">
        <title>The Global Catalogue of Microorganisms (GCM) 10K type strain sequencing project: providing services to taxonomists for standard genome sequencing and annotation.</title>
        <authorList>
            <consortium name="The Broad Institute Genomics Platform"/>
            <consortium name="The Broad Institute Genome Sequencing Center for Infectious Disease"/>
            <person name="Wu L."/>
            <person name="Ma J."/>
        </authorList>
    </citation>
    <scope>NUCLEOTIDE SEQUENCE [LARGE SCALE GENOMIC DNA]</scope>
    <source>
        <strain evidence="2">CGMCC 1.15461</strain>
    </source>
</reference>